<keyword evidence="1 2" id="KW-0238">DNA-binding</keyword>
<dbReference type="Pfam" id="PF17933">
    <property type="entry name" value="TetR_C_25"/>
    <property type="match status" value="1"/>
</dbReference>
<evidence type="ECO:0000259" key="3">
    <source>
        <dbReference type="PROSITE" id="PS50977"/>
    </source>
</evidence>
<organism evidence="4 5">
    <name type="scientific">Nocardia jiangxiensis</name>
    <dbReference type="NCBI Taxonomy" id="282685"/>
    <lineage>
        <taxon>Bacteria</taxon>
        <taxon>Bacillati</taxon>
        <taxon>Actinomycetota</taxon>
        <taxon>Actinomycetes</taxon>
        <taxon>Mycobacteriales</taxon>
        <taxon>Nocardiaceae</taxon>
        <taxon>Nocardia</taxon>
    </lineage>
</organism>
<protein>
    <submittedName>
        <fullName evidence="4">TetR family transcriptional regulator</fullName>
    </submittedName>
</protein>
<evidence type="ECO:0000256" key="2">
    <source>
        <dbReference type="PROSITE-ProRule" id="PRU00335"/>
    </source>
</evidence>
<dbReference type="Proteomes" id="UP001601992">
    <property type="component" value="Unassembled WGS sequence"/>
</dbReference>
<dbReference type="Gene3D" id="1.10.357.10">
    <property type="entry name" value="Tetracycline Repressor, domain 2"/>
    <property type="match status" value="1"/>
</dbReference>
<sequence>MFKGVAVPEGSPEDLNTRARIREAAMTIFGEQGFGVGVRAIAAAAGVSPGLVNHHFGSKDGLRQACDDNVREFIRRAKMEYMSNPSPKGLLQAMAEVEEFAPYLAYLMRSLQAGGPLAVEMFDHMVADMESYLKVGIENGSLRAPLDLKATARYMGLQNGGGFLLFMQLYLAQHDGVPDYPKMLREYTEVMMLPAIDLYTNGLLTDSMALDTLLSGRENTDAQHIPPMNPSGAEG</sequence>
<dbReference type="InterPro" id="IPR050109">
    <property type="entry name" value="HTH-type_TetR-like_transc_reg"/>
</dbReference>
<accession>A0ABW6RQM2</accession>
<dbReference type="PANTHER" id="PTHR30055:SF146">
    <property type="entry name" value="HTH-TYPE TRANSCRIPTIONAL DUAL REGULATOR CECR"/>
    <property type="match status" value="1"/>
</dbReference>
<dbReference type="PRINTS" id="PR00455">
    <property type="entry name" value="HTHTETR"/>
</dbReference>
<proteinExistence type="predicted"/>
<dbReference type="InterPro" id="IPR041484">
    <property type="entry name" value="TetR_C_25"/>
</dbReference>
<dbReference type="InterPro" id="IPR009057">
    <property type="entry name" value="Homeodomain-like_sf"/>
</dbReference>
<evidence type="ECO:0000313" key="5">
    <source>
        <dbReference type="Proteomes" id="UP001601992"/>
    </source>
</evidence>
<dbReference type="SUPFAM" id="SSF46689">
    <property type="entry name" value="Homeodomain-like"/>
    <property type="match status" value="1"/>
</dbReference>
<comment type="caution">
    <text evidence="4">The sequence shown here is derived from an EMBL/GenBank/DDBJ whole genome shotgun (WGS) entry which is preliminary data.</text>
</comment>
<dbReference type="EMBL" id="JBIAQY010000001">
    <property type="protein sequence ID" value="MFF3566268.1"/>
    <property type="molecule type" value="Genomic_DNA"/>
</dbReference>
<gene>
    <name evidence="4" type="ORF">ACFYXQ_00640</name>
</gene>
<reference evidence="4 5" key="1">
    <citation type="submission" date="2024-10" db="EMBL/GenBank/DDBJ databases">
        <title>The Natural Products Discovery Center: Release of the First 8490 Sequenced Strains for Exploring Actinobacteria Biosynthetic Diversity.</title>
        <authorList>
            <person name="Kalkreuter E."/>
            <person name="Kautsar S.A."/>
            <person name="Yang D."/>
            <person name="Bader C.D."/>
            <person name="Teijaro C.N."/>
            <person name="Fluegel L."/>
            <person name="Davis C.M."/>
            <person name="Simpson J.R."/>
            <person name="Lauterbach L."/>
            <person name="Steele A.D."/>
            <person name="Gui C."/>
            <person name="Meng S."/>
            <person name="Li G."/>
            <person name="Viehrig K."/>
            <person name="Ye F."/>
            <person name="Su P."/>
            <person name="Kiefer A.F."/>
            <person name="Nichols A."/>
            <person name="Cepeda A.J."/>
            <person name="Yan W."/>
            <person name="Fan B."/>
            <person name="Jiang Y."/>
            <person name="Adhikari A."/>
            <person name="Zheng C.-J."/>
            <person name="Schuster L."/>
            <person name="Cowan T.M."/>
            <person name="Smanski M.J."/>
            <person name="Chevrette M.G."/>
            <person name="De Carvalho L.P.S."/>
            <person name="Shen B."/>
        </authorList>
    </citation>
    <scope>NUCLEOTIDE SEQUENCE [LARGE SCALE GENOMIC DNA]</scope>
    <source>
        <strain evidence="4 5">NPDC002593</strain>
    </source>
</reference>
<keyword evidence="5" id="KW-1185">Reference proteome</keyword>
<feature type="DNA-binding region" description="H-T-H motif" evidence="2">
    <location>
        <begin position="37"/>
        <end position="56"/>
    </location>
</feature>
<dbReference type="InterPro" id="IPR001647">
    <property type="entry name" value="HTH_TetR"/>
</dbReference>
<feature type="domain" description="HTH tetR-type" evidence="3">
    <location>
        <begin position="15"/>
        <end position="74"/>
    </location>
</feature>
<dbReference type="PANTHER" id="PTHR30055">
    <property type="entry name" value="HTH-TYPE TRANSCRIPTIONAL REGULATOR RUTR"/>
    <property type="match status" value="1"/>
</dbReference>
<dbReference type="Pfam" id="PF00440">
    <property type="entry name" value="TetR_N"/>
    <property type="match status" value="1"/>
</dbReference>
<evidence type="ECO:0000256" key="1">
    <source>
        <dbReference type="ARBA" id="ARBA00023125"/>
    </source>
</evidence>
<evidence type="ECO:0000313" key="4">
    <source>
        <dbReference type="EMBL" id="MFF3566268.1"/>
    </source>
</evidence>
<name>A0ABW6RQM2_9NOCA</name>
<dbReference type="RefSeq" id="WP_387402379.1">
    <property type="nucleotide sequence ID" value="NZ_JBIAQY010000001.1"/>
</dbReference>
<dbReference type="PROSITE" id="PS50977">
    <property type="entry name" value="HTH_TETR_2"/>
    <property type="match status" value="1"/>
</dbReference>